<keyword evidence="2" id="KW-1185">Reference proteome</keyword>
<protein>
    <submittedName>
        <fullName evidence="1">Uncharacterized protein</fullName>
    </submittedName>
</protein>
<sequence length="74" mass="7939">MNKDDAIAMLVPESLIPHIRDFKGGILLYVDCLVVEDGFALEEGEFVTSVASFTEVMSLAGLVIGPAAIIKSRD</sequence>
<dbReference type="EMBL" id="CP041764">
    <property type="protein sequence ID" value="QHA85719.1"/>
    <property type="molecule type" value="Genomic_DNA"/>
</dbReference>
<accession>A0ABX6GHK4</accession>
<evidence type="ECO:0000313" key="1">
    <source>
        <dbReference type="EMBL" id="QHA85719.1"/>
    </source>
</evidence>
<proteinExistence type="predicted"/>
<reference evidence="1 2" key="1">
    <citation type="submission" date="2019-07" db="EMBL/GenBank/DDBJ databases">
        <title>Serratia dokdonensis sp. nov., an elicitor of systemic resistance in Nicotiana Tabacum.</title>
        <authorList>
            <person name="Son J.-S."/>
            <person name="Hwang Y.-J."/>
            <person name="Lee S.-Y."/>
            <person name="Ghim S.-Y."/>
        </authorList>
    </citation>
    <scope>NUCLEOTIDE SEQUENCE [LARGE SCALE GENOMIC DNA]</scope>
    <source>
        <strain evidence="1 2">KUDC3025</strain>
    </source>
</reference>
<evidence type="ECO:0000313" key="2">
    <source>
        <dbReference type="Proteomes" id="UP000430368"/>
    </source>
</evidence>
<organism evidence="1 2">
    <name type="scientific">Serratia rhizosphaerae</name>
    <dbReference type="NCBI Taxonomy" id="2597702"/>
    <lineage>
        <taxon>Bacteria</taxon>
        <taxon>Pseudomonadati</taxon>
        <taxon>Pseudomonadota</taxon>
        <taxon>Gammaproteobacteria</taxon>
        <taxon>Enterobacterales</taxon>
        <taxon>Yersiniaceae</taxon>
        <taxon>Serratia</taxon>
    </lineage>
</organism>
<dbReference type="RefSeq" id="WP_160027217.1">
    <property type="nucleotide sequence ID" value="NZ_CP041764.1"/>
</dbReference>
<dbReference type="Proteomes" id="UP000430368">
    <property type="component" value="Chromosome"/>
</dbReference>
<gene>
    <name evidence="1" type="ORF">FO014_01295</name>
</gene>
<name>A0ABX6GHK4_9GAMM</name>